<keyword evidence="3 6" id="KW-0819">tRNA processing</keyword>
<dbReference type="GO" id="GO:0005829">
    <property type="term" value="C:cytosol"/>
    <property type="evidence" value="ECO:0007669"/>
    <property type="project" value="TreeGrafter"/>
</dbReference>
<feature type="domain" description="tRNA-guanine(15) transglycosylase-like" evidence="7">
    <location>
        <begin position="24"/>
        <end position="404"/>
    </location>
</feature>
<keyword evidence="2 6" id="KW-0808">Transferase</keyword>
<dbReference type="NCBIfam" id="TIGR00449">
    <property type="entry name" value="tgt_general"/>
    <property type="match status" value="1"/>
</dbReference>
<dbReference type="Proteomes" id="UP000274429">
    <property type="component" value="Unassembled WGS sequence"/>
</dbReference>
<name>A0A0R3XCP5_HYDTA</name>
<feature type="binding site" evidence="6">
    <location>
        <position position="340"/>
    </location>
    <ligand>
        <name>Zn(2+)</name>
        <dbReference type="ChEBI" id="CHEBI:29105"/>
    </ligand>
</feature>
<comment type="subunit">
    <text evidence="6">Heterodimer of a catalytic subunit and an accessory subunit.</text>
</comment>
<comment type="cofactor">
    <cofactor evidence="6">
        <name>Zn(2+)</name>
        <dbReference type="ChEBI" id="CHEBI:29105"/>
    </cofactor>
</comment>
<dbReference type="Pfam" id="PF01702">
    <property type="entry name" value="TGT"/>
    <property type="match status" value="1"/>
</dbReference>
<feature type="region of interest" description="RNA binding; important for wobble base 34 recognition" evidence="6">
    <location>
        <begin position="289"/>
        <end position="293"/>
    </location>
</feature>
<reference evidence="10" key="1">
    <citation type="submission" date="2017-02" db="UniProtKB">
        <authorList>
            <consortium name="WormBaseParasite"/>
        </authorList>
    </citation>
    <scope>IDENTIFICATION</scope>
</reference>
<evidence type="ECO:0000256" key="3">
    <source>
        <dbReference type="ARBA" id="ARBA00022694"/>
    </source>
</evidence>
<dbReference type="PANTHER" id="PTHR43530">
    <property type="entry name" value="QUEUINE TRNA-RIBOSYLTRANSFERASE CATALYTIC SUBUNIT 1"/>
    <property type="match status" value="1"/>
</dbReference>
<comment type="catalytic activity">
    <reaction evidence="6">
        <text>guanosine(34) in tRNA + queuine = queuosine(34) in tRNA + guanine</text>
        <dbReference type="Rhea" id="RHEA:16633"/>
        <dbReference type="Rhea" id="RHEA-COMP:10341"/>
        <dbReference type="Rhea" id="RHEA-COMP:18571"/>
        <dbReference type="ChEBI" id="CHEBI:16235"/>
        <dbReference type="ChEBI" id="CHEBI:17433"/>
        <dbReference type="ChEBI" id="CHEBI:74269"/>
        <dbReference type="ChEBI" id="CHEBI:194431"/>
        <dbReference type="EC" id="2.4.2.64"/>
    </reaction>
</comment>
<dbReference type="Gene3D" id="3.20.20.105">
    <property type="entry name" value="Queuine tRNA-ribosyltransferase-like"/>
    <property type="match status" value="1"/>
</dbReference>
<gene>
    <name evidence="8" type="ORF">TTAC_LOCUS11305</name>
</gene>
<comment type="function">
    <text evidence="6">Catalytic subunit of the queuine tRNA-ribosyltransferase (TGT) that catalyzes the base-exchange of a guanine (G) residue with queuine (Q) at position 34 (anticodon wobble position) in tRNAs with GU(N) anticodons (tRNA-Asp, -Asn, -His and -Tyr), resulting in the hypermodified nucleoside queuosine (7-(((4,5-cis-dihydroxy-2-cyclopenten-1-yl)amino)methyl)-7-deazaguanosine). Catalysis occurs through a double-displacement mechanism. The nucleophile active site attacks the C1' of nucleotide 34 to detach the guanine base from the RNA, forming a covalent enzyme-RNA intermediate. The proton acceptor active site deprotonates the incoming queuine, allowing a nucleophilic attack on the C1' of the ribose to form the product.</text>
</comment>
<keyword evidence="1 6" id="KW-0328">Glycosyltransferase</keyword>
<protein>
    <recommendedName>
        <fullName evidence="6">Queuine tRNA-ribosyltransferase catalytic subunit 1</fullName>
        <ecNumber evidence="6">2.4.2.64</ecNumber>
    </recommendedName>
    <alternativeName>
        <fullName evidence="6">Guanine insertion enzyme</fullName>
    </alternativeName>
    <alternativeName>
        <fullName evidence="6">tRNA-guanine transglycosylase</fullName>
    </alternativeName>
</protein>
<dbReference type="AlphaFoldDB" id="A0A0R3XCP5"/>
<evidence type="ECO:0000256" key="5">
    <source>
        <dbReference type="ARBA" id="ARBA00022833"/>
    </source>
</evidence>
<feature type="binding site" evidence="6">
    <location>
        <position position="342"/>
    </location>
    <ligand>
        <name>Zn(2+)</name>
        <dbReference type="ChEBI" id="CHEBI:29105"/>
    </ligand>
</feature>
<comment type="subcellular location">
    <subcellularLocation>
        <location evidence="6">Cytoplasm</location>
    </subcellularLocation>
</comment>
<dbReference type="EC" id="2.4.2.64" evidence="6"/>
<dbReference type="NCBIfam" id="TIGR00430">
    <property type="entry name" value="Q_tRNA_tgt"/>
    <property type="match status" value="1"/>
</dbReference>
<keyword evidence="4 6" id="KW-0479">Metal-binding</keyword>
<dbReference type="OrthoDB" id="10249838at2759"/>
<dbReference type="SUPFAM" id="SSF51713">
    <property type="entry name" value="tRNA-guanine transglycosylase"/>
    <property type="match status" value="1"/>
</dbReference>
<evidence type="ECO:0000256" key="4">
    <source>
        <dbReference type="ARBA" id="ARBA00022723"/>
    </source>
</evidence>
<evidence type="ECO:0000313" key="10">
    <source>
        <dbReference type="WBParaSite" id="TTAC_0001132201-mRNA-1"/>
    </source>
</evidence>
<dbReference type="GO" id="GO:0008479">
    <property type="term" value="F:tRNA-guanosine(34) queuine transglycosylase activity"/>
    <property type="evidence" value="ECO:0007669"/>
    <property type="project" value="UniProtKB-UniRule"/>
</dbReference>
<evidence type="ECO:0000256" key="6">
    <source>
        <dbReference type="HAMAP-Rule" id="MF_03218"/>
    </source>
</evidence>
<evidence type="ECO:0000256" key="1">
    <source>
        <dbReference type="ARBA" id="ARBA00022676"/>
    </source>
</evidence>
<evidence type="ECO:0000256" key="2">
    <source>
        <dbReference type="ARBA" id="ARBA00022679"/>
    </source>
</evidence>
<feature type="active site" description="Proton acceptor" evidence="6">
    <location>
        <position position="106"/>
    </location>
</feature>
<feature type="binding site" evidence="6">
    <location>
        <position position="372"/>
    </location>
    <ligand>
        <name>Zn(2+)</name>
        <dbReference type="ChEBI" id="CHEBI:29105"/>
    </ligand>
</feature>
<evidence type="ECO:0000313" key="9">
    <source>
        <dbReference type="Proteomes" id="UP000274429"/>
    </source>
</evidence>
<dbReference type="InterPro" id="IPR004803">
    <property type="entry name" value="TGT"/>
</dbReference>
<feature type="binding site" evidence="6">
    <location>
        <begin position="106"/>
        <end position="110"/>
    </location>
    <ligand>
        <name>substrate</name>
    </ligand>
</feature>
<dbReference type="HAMAP" id="MF_00168">
    <property type="entry name" value="Q_tRNA_Tgt"/>
    <property type="match status" value="1"/>
</dbReference>
<keyword evidence="9" id="KW-1185">Reference proteome</keyword>
<feature type="binding site" evidence="6">
    <location>
        <position position="161"/>
    </location>
    <ligand>
        <name>substrate</name>
    </ligand>
</feature>
<feature type="region of interest" description="RNA binding" evidence="6">
    <location>
        <begin position="265"/>
        <end position="271"/>
    </location>
</feature>
<dbReference type="InterPro" id="IPR036511">
    <property type="entry name" value="TGT-like_sf"/>
</dbReference>
<evidence type="ECO:0000259" key="7">
    <source>
        <dbReference type="Pfam" id="PF01702"/>
    </source>
</evidence>
<dbReference type="InterPro" id="IPR002616">
    <property type="entry name" value="tRNA_ribo_trans-like"/>
</dbReference>
<dbReference type="STRING" id="6205.A0A0R3XCP5"/>
<feature type="binding site" evidence="6">
    <location>
        <position position="205"/>
    </location>
    <ligand>
        <name>substrate</name>
    </ligand>
</feature>
<sequence>MPLLSVWTGPSLRFDLVFECSTTRARVCRLFFPSHCPAGPVETPVYMPVGTQGTIKGVTVGQLEAIDCRLLLGNAYHLGHRPGPETLILAGGLHAFMSWPRGILTDSGGFQMVSLSKLSSTDEQGTHFCSPHDSSEMLLTPEESVGRIQASIGSDIVMQLDHVLHVKTLGEEVYESTRRSVRWLDRCIEAHKPQLRHQNLFAITQGALYDDLRDECIREMTKRKDEVQGFAVGGLSGGEAKTDFCRIVHQSTSLLPRDRPRYLMGVGFPIDLIVCVALGCDMFDCVYPTRTARFGQALVDWGLIRAPVHYISDLGLWFYLEVNLRLTNYTYDFRPIQSGCPCPACSGNISRSWLHAAFGARQSNAASYVTLHNLTYLLNLMRQIREAILADAFPRFVREFFQRRCRPSKTSSGNSDFHIDVEYEFDEVPSWCVEALKKVNINL</sequence>
<accession>A0A0R3XCP5</accession>
<dbReference type="EMBL" id="UYWX01023563">
    <property type="protein sequence ID" value="VDM36285.1"/>
    <property type="molecule type" value="Genomic_DNA"/>
</dbReference>
<reference evidence="8 9" key="2">
    <citation type="submission" date="2018-11" db="EMBL/GenBank/DDBJ databases">
        <authorList>
            <consortium name="Pathogen Informatics"/>
        </authorList>
    </citation>
    <scope>NUCLEOTIDE SEQUENCE [LARGE SCALE GENOMIC DNA]</scope>
</reference>
<feature type="active site" description="Nucleophile" evidence="6">
    <location>
        <position position="284"/>
    </location>
</feature>
<dbReference type="WBParaSite" id="TTAC_0001132201-mRNA-1">
    <property type="protein sequence ID" value="TTAC_0001132201-mRNA-1"/>
    <property type="gene ID" value="TTAC_0001132201"/>
</dbReference>
<comment type="similarity">
    <text evidence="6">Belongs to the queuine tRNA-ribosyltransferase family.</text>
</comment>
<dbReference type="GO" id="GO:0006400">
    <property type="term" value="P:tRNA modification"/>
    <property type="evidence" value="ECO:0007669"/>
    <property type="project" value="InterPro"/>
</dbReference>
<feature type="binding site" evidence="6">
    <location>
        <position position="345"/>
    </location>
    <ligand>
        <name>Zn(2+)</name>
        <dbReference type="ChEBI" id="CHEBI:29105"/>
    </ligand>
</feature>
<dbReference type="PANTHER" id="PTHR43530:SF1">
    <property type="entry name" value="QUEUINE TRNA-RIBOSYLTRANSFERASE CATALYTIC SUBUNIT 1"/>
    <property type="match status" value="1"/>
</dbReference>
<dbReference type="GO" id="GO:0046872">
    <property type="term" value="F:metal ion binding"/>
    <property type="evidence" value="ECO:0007669"/>
    <property type="project" value="UniProtKB-KW"/>
</dbReference>
<proteinExistence type="inferred from homology"/>
<evidence type="ECO:0000313" key="8">
    <source>
        <dbReference type="EMBL" id="VDM36285.1"/>
    </source>
</evidence>
<organism evidence="10">
    <name type="scientific">Hydatigena taeniaeformis</name>
    <name type="common">Feline tapeworm</name>
    <name type="synonym">Taenia taeniaeformis</name>
    <dbReference type="NCBI Taxonomy" id="6205"/>
    <lineage>
        <taxon>Eukaryota</taxon>
        <taxon>Metazoa</taxon>
        <taxon>Spiralia</taxon>
        <taxon>Lophotrochozoa</taxon>
        <taxon>Platyhelminthes</taxon>
        <taxon>Cestoda</taxon>
        <taxon>Eucestoda</taxon>
        <taxon>Cyclophyllidea</taxon>
        <taxon>Taeniidae</taxon>
        <taxon>Hydatigera</taxon>
    </lineage>
</organism>
<feature type="binding site" evidence="6">
    <location>
        <position position="234"/>
    </location>
    <ligand>
        <name>substrate</name>
    </ligand>
</feature>
<keyword evidence="6" id="KW-0963">Cytoplasm</keyword>
<keyword evidence="5 6" id="KW-0862">Zinc</keyword>